<organism evidence="1 2">
    <name type="scientific">Heyndrickxia sporothermodurans</name>
    <dbReference type="NCBI Taxonomy" id="46224"/>
    <lineage>
        <taxon>Bacteria</taxon>
        <taxon>Bacillati</taxon>
        <taxon>Bacillota</taxon>
        <taxon>Bacilli</taxon>
        <taxon>Bacillales</taxon>
        <taxon>Bacillaceae</taxon>
        <taxon>Heyndrickxia</taxon>
    </lineage>
</organism>
<dbReference type="RefSeq" id="WP_170112445.1">
    <property type="nucleotide sequence ID" value="NZ_CP066701.1"/>
</dbReference>
<name>A0AB37H9U5_9BACI</name>
<gene>
    <name evidence="1" type="ORF">JGZ69_00195</name>
</gene>
<proteinExistence type="predicted"/>
<reference evidence="1 2" key="1">
    <citation type="submission" date="2020-12" db="EMBL/GenBank/DDBJ databases">
        <title>Taxonomic evaluation of the Bacillus sporothermodurans group of bacteria based on whole genome sequences.</title>
        <authorList>
            <person name="Fiedler G."/>
            <person name="Herbstmann A.-D."/>
            <person name="Doll E."/>
            <person name="Wenning M."/>
            <person name="Brinks E."/>
            <person name="Kabisch J."/>
            <person name="Breitenwieser F."/>
            <person name="Lappann M."/>
            <person name="Boehnlein C."/>
            <person name="Franz C."/>
        </authorList>
    </citation>
    <scope>NUCLEOTIDE SEQUENCE [LARGE SCALE GENOMIC DNA]</scope>
    <source>
        <strain evidence="1 2">DSM 10599</strain>
    </source>
</reference>
<dbReference type="Proteomes" id="UP000595512">
    <property type="component" value="Chromosome"/>
</dbReference>
<dbReference type="AlphaFoldDB" id="A0AB37H9U5"/>
<protein>
    <submittedName>
        <fullName evidence="1">Uncharacterized protein</fullName>
    </submittedName>
</protein>
<dbReference type="EMBL" id="CP066701">
    <property type="protein sequence ID" value="QQX25490.1"/>
    <property type="molecule type" value="Genomic_DNA"/>
</dbReference>
<accession>A0AB37H9U5</accession>
<dbReference type="KEGG" id="hspo:JGZ69_00195"/>
<evidence type="ECO:0000313" key="1">
    <source>
        <dbReference type="EMBL" id="QQX25490.1"/>
    </source>
</evidence>
<evidence type="ECO:0000313" key="2">
    <source>
        <dbReference type="Proteomes" id="UP000595512"/>
    </source>
</evidence>
<sequence length="45" mass="4814">MTKILLIVASIFLFVVVIVGVIQPSIEGKGNDVKTSIDGTKLKNN</sequence>